<evidence type="ECO:0000259" key="6">
    <source>
        <dbReference type="Pfam" id="PF02518"/>
    </source>
</evidence>
<dbReference type="GO" id="GO:0000160">
    <property type="term" value="P:phosphorelay signal transduction system"/>
    <property type="evidence" value="ECO:0007669"/>
    <property type="project" value="UniProtKB-KW"/>
</dbReference>
<dbReference type="InterPro" id="IPR036890">
    <property type="entry name" value="HATPase_C_sf"/>
</dbReference>
<evidence type="ECO:0000256" key="5">
    <source>
        <dbReference type="SAM" id="SignalP"/>
    </source>
</evidence>
<dbReference type="RefSeq" id="WP_218577552.1">
    <property type="nucleotide sequence ID" value="NZ_BAABJB010000018.1"/>
</dbReference>
<dbReference type="PANTHER" id="PTHR24421">
    <property type="entry name" value="NITRATE/NITRITE SENSOR PROTEIN NARX-RELATED"/>
    <property type="match status" value="1"/>
</dbReference>
<dbReference type="AlphaFoldDB" id="A0A6V8LAR0"/>
<feature type="domain" description="Histidine kinase/HSP90-like ATPase" evidence="6">
    <location>
        <begin position="552"/>
        <end position="646"/>
    </location>
</feature>
<accession>A0A6V8LAR0</accession>
<keyword evidence="4" id="KW-0472">Membrane</keyword>
<feature type="signal peptide" evidence="5">
    <location>
        <begin position="1"/>
        <end position="19"/>
    </location>
</feature>
<feature type="transmembrane region" description="Helical" evidence="4">
    <location>
        <begin position="261"/>
        <end position="282"/>
    </location>
</feature>
<comment type="caution">
    <text evidence="7">The sequence shown here is derived from an EMBL/GenBank/DDBJ whole genome shotgun (WGS) entry which is preliminary data.</text>
</comment>
<evidence type="ECO:0000313" key="7">
    <source>
        <dbReference type="EMBL" id="GFJ94292.1"/>
    </source>
</evidence>
<dbReference type="GO" id="GO:0016301">
    <property type="term" value="F:kinase activity"/>
    <property type="evidence" value="ECO:0007669"/>
    <property type="project" value="UniProtKB-KW"/>
</dbReference>
<evidence type="ECO:0000256" key="2">
    <source>
        <dbReference type="ARBA" id="ARBA00022777"/>
    </source>
</evidence>
<dbReference type="Proteomes" id="UP000482960">
    <property type="component" value="Unassembled WGS sequence"/>
</dbReference>
<feature type="transmembrane region" description="Helical" evidence="4">
    <location>
        <begin position="344"/>
        <end position="369"/>
    </location>
</feature>
<proteinExistence type="predicted"/>
<reference evidence="7 8" key="1">
    <citation type="submission" date="2020-03" db="EMBL/GenBank/DDBJ databases">
        <title>Whole genome shotgun sequence of Phytohabitans rumicis NBRC 108638.</title>
        <authorList>
            <person name="Komaki H."/>
            <person name="Tamura T."/>
        </authorList>
    </citation>
    <scope>NUCLEOTIDE SEQUENCE [LARGE SCALE GENOMIC DNA]</scope>
    <source>
        <strain evidence="7 8">NBRC 108638</strain>
    </source>
</reference>
<feature type="transmembrane region" description="Helical" evidence="4">
    <location>
        <begin position="157"/>
        <end position="174"/>
    </location>
</feature>
<feature type="transmembrane region" description="Helical" evidence="4">
    <location>
        <begin position="419"/>
        <end position="439"/>
    </location>
</feature>
<evidence type="ECO:0000256" key="3">
    <source>
        <dbReference type="ARBA" id="ARBA00023012"/>
    </source>
</evidence>
<gene>
    <name evidence="7" type="ORF">Prum_079340</name>
</gene>
<dbReference type="InterPro" id="IPR003594">
    <property type="entry name" value="HATPase_dom"/>
</dbReference>
<dbReference type="CDD" id="cd00075">
    <property type="entry name" value="HATPase"/>
    <property type="match status" value="1"/>
</dbReference>
<feature type="transmembrane region" description="Helical" evidence="4">
    <location>
        <begin position="94"/>
        <end position="115"/>
    </location>
</feature>
<organism evidence="7 8">
    <name type="scientific">Phytohabitans rumicis</name>
    <dbReference type="NCBI Taxonomy" id="1076125"/>
    <lineage>
        <taxon>Bacteria</taxon>
        <taxon>Bacillati</taxon>
        <taxon>Actinomycetota</taxon>
        <taxon>Actinomycetes</taxon>
        <taxon>Micromonosporales</taxon>
        <taxon>Micromonosporaceae</taxon>
    </lineage>
</organism>
<dbReference type="Gene3D" id="3.30.565.10">
    <property type="entry name" value="Histidine kinase-like ATPase, C-terminal domain"/>
    <property type="match status" value="1"/>
</dbReference>
<keyword evidence="1" id="KW-0808">Transferase</keyword>
<feature type="transmembrane region" description="Helical" evidence="4">
    <location>
        <begin position="121"/>
        <end position="145"/>
    </location>
</feature>
<evidence type="ECO:0000256" key="4">
    <source>
        <dbReference type="SAM" id="Phobius"/>
    </source>
</evidence>
<name>A0A6V8LAR0_9ACTN</name>
<keyword evidence="4" id="KW-1133">Transmembrane helix</keyword>
<dbReference type="InterPro" id="IPR050482">
    <property type="entry name" value="Sensor_HK_TwoCompSys"/>
</dbReference>
<keyword evidence="4" id="KW-0812">Transmembrane</keyword>
<dbReference type="PANTHER" id="PTHR24421:SF61">
    <property type="entry name" value="OXYGEN SENSOR HISTIDINE KINASE NREB"/>
    <property type="match status" value="1"/>
</dbReference>
<dbReference type="EMBL" id="BLPG01000001">
    <property type="protein sequence ID" value="GFJ94292.1"/>
    <property type="molecule type" value="Genomic_DNA"/>
</dbReference>
<protein>
    <recommendedName>
        <fullName evidence="6">Histidine kinase/HSP90-like ATPase domain-containing protein</fullName>
    </recommendedName>
</protein>
<dbReference type="Pfam" id="PF02518">
    <property type="entry name" value="HATPase_c"/>
    <property type="match status" value="1"/>
</dbReference>
<evidence type="ECO:0000256" key="1">
    <source>
        <dbReference type="ARBA" id="ARBA00022679"/>
    </source>
</evidence>
<reference evidence="7 8" key="2">
    <citation type="submission" date="2020-03" db="EMBL/GenBank/DDBJ databases">
        <authorList>
            <person name="Ichikawa N."/>
            <person name="Kimura A."/>
            <person name="Kitahashi Y."/>
            <person name="Uohara A."/>
        </authorList>
    </citation>
    <scope>NUCLEOTIDE SEQUENCE [LARGE SCALE GENOMIC DNA]</scope>
    <source>
        <strain evidence="7 8">NBRC 108638</strain>
    </source>
</reference>
<keyword evidence="2" id="KW-0418">Kinase</keyword>
<keyword evidence="8" id="KW-1185">Reference proteome</keyword>
<keyword evidence="3" id="KW-0902">Two-component regulatory system</keyword>
<sequence length="649" mass="66165">MRLPTAVAGLSGCALLAVAASPGYQMYTPFLGPTLASNGDPGWWKPLLVSTVAALAGLCLLRFWPYLLLAAGLLSLPRLAAELSSWPGGVSVSYLQRAAVPLALIGVLAAAQSLVRGGDVGWGAAVGGTAAGAQLFGAFQVGAVWLTMPPGLKASHAVLTVVGLAGAIPALVAYRDGDPDAGLSGWGWQRSRYVLAGGLAAGVGVFAWLLTSGRTERILDLMPGSLYRHPRALLAAIGLAILVAAVILAAAAGAWSLAGGLTAAVAQVALVAPLLLAAFALAMAHPTRWFAALAGVALGAVAAALRWRIPIAAALAVLAAAVCFILYAGTSGDPEKLVTRRTELVGALLLILIAATATALIGAVTPVLAKRGAAPAVLGFVVAAMTLGGQQLLQVTYLDAAGGYASDVLEPVRHITSSATLMLVAAAGLGGLALAELFAARRAERRMTELVRREAAEAERNRLARPIHDGVLQVLALMQRHGPELGERGTELAELAGDQEAALRTLISSEAAPGGGRDRADLRTALADLASPTVHFAVPANAVDLPAHAAQEVRAAVAAALDNVARHAGPTAQAWVLVEDEPDGVRVTVRDDGLGIPEGRLAEAAEAGRLGVAQSMRGRIADLGGATTVTSRPGEGTEVEFWLPRRPGS</sequence>
<feature type="transmembrane region" description="Helical" evidence="4">
    <location>
        <begin position="232"/>
        <end position="255"/>
    </location>
</feature>
<feature type="transmembrane region" description="Helical" evidence="4">
    <location>
        <begin position="194"/>
        <end position="211"/>
    </location>
</feature>
<evidence type="ECO:0000313" key="8">
    <source>
        <dbReference type="Proteomes" id="UP000482960"/>
    </source>
</evidence>
<feature type="transmembrane region" description="Helical" evidence="4">
    <location>
        <begin position="44"/>
        <end position="74"/>
    </location>
</feature>
<dbReference type="SUPFAM" id="SSF55874">
    <property type="entry name" value="ATPase domain of HSP90 chaperone/DNA topoisomerase II/histidine kinase"/>
    <property type="match status" value="1"/>
</dbReference>
<feature type="transmembrane region" description="Helical" evidence="4">
    <location>
        <begin position="311"/>
        <end position="332"/>
    </location>
</feature>
<feature type="chain" id="PRO_5039694405" description="Histidine kinase/HSP90-like ATPase domain-containing protein" evidence="5">
    <location>
        <begin position="20"/>
        <end position="649"/>
    </location>
</feature>
<keyword evidence="5" id="KW-0732">Signal</keyword>